<organism evidence="1">
    <name type="scientific">Eremomyces bilateralis CBS 781.70</name>
    <dbReference type="NCBI Taxonomy" id="1392243"/>
    <lineage>
        <taxon>Eukaryota</taxon>
        <taxon>Fungi</taxon>
        <taxon>Dikarya</taxon>
        <taxon>Ascomycota</taxon>
        <taxon>Pezizomycotina</taxon>
        <taxon>Dothideomycetes</taxon>
        <taxon>Dothideomycetes incertae sedis</taxon>
        <taxon>Eremomycetales</taxon>
        <taxon>Eremomycetaceae</taxon>
        <taxon>Eremomyces</taxon>
    </lineage>
</organism>
<sequence>MDSHSLTSFPARPLLVLAVLLPFLLIYAPLLEDLASPRPYAKNPFVTTQSPSGANETRLQLTALVSTAQDTSAIECWELNTPFTVSEDAGISGAMALPFEAVREGGTYTVLPARFYGGLHTAPREQLVHFTAGLAHVTLPDVQRNSKTEAWVKGGRDGLIVATDTTGRGHVTEYPLRQQTVAIQLPLVGGVEALGGYRKVGDGPCL</sequence>
<protein>
    <submittedName>
        <fullName evidence="1 3">Uncharacterized protein</fullName>
    </submittedName>
</protein>
<dbReference type="OrthoDB" id="3223416at2759"/>
<evidence type="ECO:0000313" key="3">
    <source>
        <dbReference type="RefSeq" id="XP_033534897.1"/>
    </source>
</evidence>
<reference evidence="3" key="2">
    <citation type="submission" date="2020-04" db="EMBL/GenBank/DDBJ databases">
        <authorList>
            <consortium name="NCBI Genome Project"/>
        </authorList>
    </citation>
    <scope>NUCLEOTIDE SEQUENCE</scope>
    <source>
        <strain evidence="3">CBS 781.70</strain>
    </source>
</reference>
<keyword evidence="2" id="KW-1185">Reference proteome</keyword>
<dbReference type="EMBL" id="ML975155">
    <property type="protein sequence ID" value="KAF1813266.1"/>
    <property type="molecule type" value="Genomic_DNA"/>
</dbReference>
<reference evidence="1 3" key="1">
    <citation type="submission" date="2020-01" db="EMBL/GenBank/DDBJ databases">
        <authorList>
            <consortium name="DOE Joint Genome Institute"/>
            <person name="Haridas S."/>
            <person name="Albert R."/>
            <person name="Binder M."/>
            <person name="Bloem J."/>
            <person name="Labutti K."/>
            <person name="Salamov A."/>
            <person name="Andreopoulos B."/>
            <person name="Baker S.E."/>
            <person name="Barry K."/>
            <person name="Bills G."/>
            <person name="Bluhm B.H."/>
            <person name="Cannon C."/>
            <person name="Castanera R."/>
            <person name="Culley D.E."/>
            <person name="Daum C."/>
            <person name="Ezra D."/>
            <person name="Gonzalez J.B."/>
            <person name="Henrissat B."/>
            <person name="Kuo A."/>
            <person name="Liang C."/>
            <person name="Lipzen A."/>
            <person name="Lutzoni F."/>
            <person name="Magnuson J."/>
            <person name="Mondo S."/>
            <person name="Nolan M."/>
            <person name="Ohm R."/>
            <person name="Pangilinan J."/>
            <person name="Park H.-J."/>
            <person name="Ramirez L."/>
            <person name="Alfaro M."/>
            <person name="Sun H."/>
            <person name="Tritt A."/>
            <person name="Yoshinaga Y."/>
            <person name="Zwiers L.-H."/>
            <person name="Turgeon B.G."/>
            <person name="Goodwin S.B."/>
            <person name="Spatafora J.W."/>
            <person name="Crous P.W."/>
            <person name="Grigoriev I.V."/>
        </authorList>
    </citation>
    <scope>NUCLEOTIDE SEQUENCE</scope>
    <source>
        <strain evidence="1 3">CBS 781.70</strain>
    </source>
</reference>
<gene>
    <name evidence="1 3" type="ORF">P152DRAFT_457633</name>
</gene>
<dbReference type="AlphaFoldDB" id="A0A6G1G5Q1"/>
<reference evidence="3" key="3">
    <citation type="submission" date="2025-04" db="UniProtKB">
        <authorList>
            <consortium name="RefSeq"/>
        </authorList>
    </citation>
    <scope>IDENTIFICATION</scope>
    <source>
        <strain evidence="3">CBS 781.70</strain>
    </source>
</reference>
<proteinExistence type="predicted"/>
<dbReference type="GeneID" id="54419843"/>
<name>A0A6G1G5Q1_9PEZI</name>
<accession>A0A6G1G5Q1</accession>
<dbReference type="Proteomes" id="UP000504638">
    <property type="component" value="Unplaced"/>
</dbReference>
<evidence type="ECO:0000313" key="1">
    <source>
        <dbReference type="EMBL" id="KAF1813266.1"/>
    </source>
</evidence>
<dbReference type="RefSeq" id="XP_033534897.1">
    <property type="nucleotide sequence ID" value="XM_033679273.1"/>
</dbReference>
<evidence type="ECO:0000313" key="2">
    <source>
        <dbReference type="Proteomes" id="UP000504638"/>
    </source>
</evidence>